<sequence>MDFAGLRSMAGNQYTLVVVEYFTKWLAVFSLPNMEARTVAITLMERYVAYFGAPDQVHIDQG</sequence>
<organism evidence="2 3">
    <name type="scientific">Trichinella zimbabwensis</name>
    <dbReference type="NCBI Taxonomy" id="268475"/>
    <lineage>
        <taxon>Eukaryota</taxon>
        <taxon>Metazoa</taxon>
        <taxon>Ecdysozoa</taxon>
        <taxon>Nematoda</taxon>
        <taxon>Enoplea</taxon>
        <taxon>Dorylaimia</taxon>
        <taxon>Trichinellida</taxon>
        <taxon>Trichinellidae</taxon>
        <taxon>Trichinella</taxon>
    </lineage>
</organism>
<dbReference type="Proteomes" id="UP000055024">
    <property type="component" value="Unassembled WGS sequence"/>
</dbReference>
<name>A0A0V1HVD0_9BILA</name>
<dbReference type="GO" id="GO:0015074">
    <property type="term" value="P:DNA integration"/>
    <property type="evidence" value="ECO:0007669"/>
    <property type="project" value="InterPro"/>
</dbReference>
<protein>
    <recommendedName>
        <fullName evidence="1">Integrase catalytic domain-containing protein</fullName>
    </recommendedName>
</protein>
<evidence type="ECO:0000313" key="3">
    <source>
        <dbReference type="Proteomes" id="UP000055024"/>
    </source>
</evidence>
<reference evidence="2 3" key="1">
    <citation type="submission" date="2015-01" db="EMBL/GenBank/DDBJ databases">
        <title>Evolution of Trichinella species and genotypes.</title>
        <authorList>
            <person name="Korhonen P.K."/>
            <person name="Edoardo P."/>
            <person name="Giuseppe L.R."/>
            <person name="Gasser R.B."/>
        </authorList>
    </citation>
    <scope>NUCLEOTIDE SEQUENCE [LARGE SCALE GENOMIC DNA]</scope>
    <source>
        <strain evidence="2">ISS1029</strain>
    </source>
</reference>
<evidence type="ECO:0000313" key="2">
    <source>
        <dbReference type="EMBL" id="KRZ14699.1"/>
    </source>
</evidence>
<gene>
    <name evidence="2" type="ORF">T11_17855</name>
</gene>
<dbReference type="AlphaFoldDB" id="A0A0V1HVD0"/>
<proteinExistence type="predicted"/>
<dbReference type="PROSITE" id="PS50994">
    <property type="entry name" value="INTEGRASE"/>
    <property type="match status" value="1"/>
</dbReference>
<dbReference type="Gene3D" id="3.30.420.10">
    <property type="entry name" value="Ribonuclease H-like superfamily/Ribonuclease H"/>
    <property type="match status" value="1"/>
</dbReference>
<accession>A0A0V1HVD0</accession>
<evidence type="ECO:0000259" key="1">
    <source>
        <dbReference type="PROSITE" id="PS50994"/>
    </source>
</evidence>
<dbReference type="OrthoDB" id="6719878at2759"/>
<dbReference type="InterPro" id="IPR012337">
    <property type="entry name" value="RNaseH-like_sf"/>
</dbReference>
<dbReference type="InterPro" id="IPR036397">
    <property type="entry name" value="RNaseH_sf"/>
</dbReference>
<dbReference type="GO" id="GO:0003676">
    <property type="term" value="F:nucleic acid binding"/>
    <property type="evidence" value="ECO:0007669"/>
    <property type="project" value="InterPro"/>
</dbReference>
<dbReference type="InterPro" id="IPR001584">
    <property type="entry name" value="Integrase_cat-core"/>
</dbReference>
<keyword evidence="3" id="KW-1185">Reference proteome</keyword>
<dbReference type="EMBL" id="JYDP01000022">
    <property type="protein sequence ID" value="KRZ14699.1"/>
    <property type="molecule type" value="Genomic_DNA"/>
</dbReference>
<feature type="domain" description="Integrase catalytic" evidence="1">
    <location>
        <begin position="1"/>
        <end position="62"/>
    </location>
</feature>
<comment type="caution">
    <text evidence="2">The sequence shown here is derived from an EMBL/GenBank/DDBJ whole genome shotgun (WGS) entry which is preliminary data.</text>
</comment>
<dbReference type="SUPFAM" id="SSF53098">
    <property type="entry name" value="Ribonuclease H-like"/>
    <property type="match status" value="1"/>
</dbReference>